<keyword evidence="2" id="KW-1185">Reference proteome</keyword>
<name>A0ABY8VEQ4_9CORY</name>
<evidence type="ECO:0000313" key="1">
    <source>
        <dbReference type="EMBL" id="WIM67582.1"/>
    </source>
</evidence>
<accession>A0ABY8VEQ4</accession>
<dbReference type="RefSeq" id="WP_284824776.1">
    <property type="nucleotide sequence ID" value="NZ_CP126969.1"/>
</dbReference>
<proteinExistence type="predicted"/>
<gene>
    <name evidence="1" type="ORF">QP027_10905</name>
</gene>
<evidence type="ECO:0000313" key="2">
    <source>
        <dbReference type="Proteomes" id="UP001225598"/>
    </source>
</evidence>
<organism evidence="1 2">
    <name type="scientific">Corynebacterium breve</name>
    <dbReference type="NCBI Taxonomy" id="3049799"/>
    <lineage>
        <taxon>Bacteria</taxon>
        <taxon>Bacillati</taxon>
        <taxon>Actinomycetota</taxon>
        <taxon>Actinomycetes</taxon>
        <taxon>Mycobacteriales</taxon>
        <taxon>Corynebacteriaceae</taxon>
        <taxon>Corynebacterium</taxon>
    </lineage>
</organism>
<protein>
    <submittedName>
        <fullName evidence="1">Uncharacterized protein</fullName>
    </submittedName>
</protein>
<reference evidence="1 2" key="1">
    <citation type="submission" date="2023-05" db="EMBL/GenBank/DDBJ databases">
        <title>Corynebacterium suedekumii sp. nov. and Corynebacterium breve sp. nov. isolated from raw cow's milk.</title>
        <authorList>
            <person name="Baer M.K."/>
            <person name="Mehl L."/>
            <person name="Hellmuth R."/>
            <person name="Marke G."/>
            <person name="Lipski A."/>
        </authorList>
    </citation>
    <scope>NUCLEOTIDE SEQUENCE [LARGE SCALE GENOMIC DNA]</scope>
    <source>
        <strain evidence="1 2">R4</strain>
    </source>
</reference>
<dbReference type="EMBL" id="CP126969">
    <property type="protein sequence ID" value="WIM67582.1"/>
    <property type="molecule type" value="Genomic_DNA"/>
</dbReference>
<sequence>MTIRSLNDASPACATTMARLDDSITVAHTNTSTMLLNMPRSIDELEEATQSQGFFTKFKNLFA</sequence>
<dbReference type="Proteomes" id="UP001225598">
    <property type="component" value="Chromosome"/>
</dbReference>